<dbReference type="EMBL" id="NFLB01000010">
    <property type="protein sequence ID" value="OUQ04589.1"/>
    <property type="molecule type" value="Genomic_DNA"/>
</dbReference>
<keyword evidence="5 9" id="KW-0812">Transmembrane</keyword>
<feature type="transmembrane region" description="Helical" evidence="9">
    <location>
        <begin position="40"/>
        <end position="63"/>
    </location>
</feature>
<evidence type="ECO:0000256" key="8">
    <source>
        <dbReference type="ARBA" id="ARBA00023136"/>
    </source>
</evidence>
<evidence type="ECO:0000256" key="1">
    <source>
        <dbReference type="ARBA" id="ARBA00004651"/>
    </source>
</evidence>
<evidence type="ECO:0000256" key="2">
    <source>
        <dbReference type="ARBA" id="ARBA00008540"/>
    </source>
</evidence>
<feature type="transmembrane region" description="Helical" evidence="9">
    <location>
        <begin position="9"/>
        <end position="28"/>
    </location>
</feature>
<feature type="transmembrane region" description="Helical" evidence="9">
    <location>
        <begin position="229"/>
        <end position="249"/>
    </location>
</feature>
<keyword evidence="8 9" id="KW-0472">Membrane</keyword>
<comment type="similarity">
    <text evidence="2 9">Belongs to the branched chain amino acid transporter family.</text>
</comment>
<reference evidence="11" key="1">
    <citation type="submission" date="2017-04" db="EMBL/GenBank/DDBJ databases">
        <title>Function of individual gut microbiota members based on whole genome sequencing of pure cultures obtained from chicken caecum.</title>
        <authorList>
            <person name="Medvecky M."/>
            <person name="Cejkova D."/>
            <person name="Polansky O."/>
            <person name="Karasova D."/>
            <person name="Kubasova T."/>
            <person name="Cizek A."/>
            <person name="Rychlik I."/>
        </authorList>
    </citation>
    <scope>NUCLEOTIDE SEQUENCE [LARGE SCALE GENOMIC DNA]</scope>
    <source>
        <strain evidence="11">An149</strain>
    </source>
</reference>
<comment type="subcellular location">
    <subcellularLocation>
        <location evidence="1 9">Cell membrane</location>
        <topology evidence="1 9">Multi-pass membrane protein</topology>
    </subcellularLocation>
</comment>
<sequence length="366" mass="39553">MDKLSLKNTLIIGITLFSMFFGAGNLIFPPLIGAKSGEQFVLAILGFILTAVVIPTVAVIVVSKHRGLKNITDRFHPKFTLIFITLVYLLIGPCVAIPRTASTSFEMTLAPFISSSFLSQMIYAFLFFILAGYAALHPNRLKDLLGKITAPILLILIGILFLGTIFAVPFGLSSATDSYANNAFITGFVEGYQTMDILAALNFGIIITLNIQALGVKKPGQIAKESMKAGVIAGILLGTVYIITGYIGMHTSSVMSTSNNGAEVLSYAINSAFGSWGQWIVGAIFFIACFNVAAGLLSCCSEYFHELAAKISYKNWLLIFTAFSFVVSSFGLNFILEFSVPILSIMCPISIIIVLIGIILPYKENK</sequence>
<organism evidence="10 11">
    <name type="scientific">Thomasclavelia spiroformis</name>
    <dbReference type="NCBI Taxonomy" id="29348"/>
    <lineage>
        <taxon>Bacteria</taxon>
        <taxon>Bacillati</taxon>
        <taxon>Bacillota</taxon>
        <taxon>Erysipelotrichia</taxon>
        <taxon>Erysipelotrichales</taxon>
        <taxon>Coprobacillaceae</taxon>
        <taxon>Thomasclavelia</taxon>
    </lineage>
</organism>
<dbReference type="PANTHER" id="PTHR30588:SF7">
    <property type="entry name" value="BRANCHED-CHAIN AMINO ACID CARRIER PROTEIN SAOUHSC_01411-RELATED"/>
    <property type="match status" value="1"/>
</dbReference>
<dbReference type="GO" id="GO:0005886">
    <property type="term" value="C:plasma membrane"/>
    <property type="evidence" value="ECO:0007669"/>
    <property type="project" value="UniProtKB-SubCell"/>
</dbReference>
<dbReference type="AlphaFoldDB" id="A0A1Y4QH53"/>
<evidence type="ECO:0000256" key="4">
    <source>
        <dbReference type="ARBA" id="ARBA00022475"/>
    </source>
</evidence>
<dbReference type="Proteomes" id="UP000196258">
    <property type="component" value="Unassembled WGS sequence"/>
</dbReference>
<dbReference type="NCBIfam" id="TIGR00796">
    <property type="entry name" value="livcs"/>
    <property type="match status" value="1"/>
</dbReference>
<keyword evidence="4" id="KW-1003">Cell membrane</keyword>
<accession>A0A1Y4QH53</accession>
<evidence type="ECO:0000313" key="11">
    <source>
        <dbReference type="Proteomes" id="UP000196258"/>
    </source>
</evidence>
<feature type="transmembrane region" description="Helical" evidence="9">
    <location>
        <begin position="197"/>
        <end position="217"/>
    </location>
</feature>
<dbReference type="InterPro" id="IPR004685">
    <property type="entry name" value="Brnchd-chn_aa_trnsp_Livcs"/>
</dbReference>
<keyword evidence="7 9" id="KW-1133">Transmembrane helix</keyword>
<evidence type="ECO:0000256" key="7">
    <source>
        <dbReference type="ARBA" id="ARBA00022989"/>
    </source>
</evidence>
<feature type="transmembrane region" description="Helical" evidence="9">
    <location>
        <begin position="118"/>
        <end position="136"/>
    </location>
</feature>
<dbReference type="RefSeq" id="WP_087257068.1">
    <property type="nucleotide sequence ID" value="NZ_NFLB01000010.1"/>
</dbReference>
<name>A0A1Y4QH53_9FIRM</name>
<evidence type="ECO:0000256" key="9">
    <source>
        <dbReference type="RuleBase" id="RU362122"/>
    </source>
</evidence>
<comment type="caution">
    <text evidence="9">Lacks conserved residue(s) required for the propagation of feature annotation.</text>
</comment>
<dbReference type="PANTHER" id="PTHR30588">
    <property type="entry name" value="BRANCHED-CHAIN AMINO ACID TRANSPORT SYSTEM 2 CARRIER PROTEIN"/>
    <property type="match status" value="1"/>
</dbReference>
<gene>
    <name evidence="10" type="ORF">B5E91_09355</name>
</gene>
<dbReference type="GO" id="GO:0015820">
    <property type="term" value="P:L-leucine transport"/>
    <property type="evidence" value="ECO:0007669"/>
    <property type="project" value="TreeGrafter"/>
</dbReference>
<dbReference type="Gene3D" id="1.20.1740.10">
    <property type="entry name" value="Amino acid/polyamine transporter I"/>
    <property type="match status" value="1"/>
</dbReference>
<evidence type="ECO:0000256" key="3">
    <source>
        <dbReference type="ARBA" id="ARBA00022448"/>
    </source>
</evidence>
<dbReference type="GO" id="GO:0005304">
    <property type="term" value="F:L-valine transmembrane transporter activity"/>
    <property type="evidence" value="ECO:0007669"/>
    <property type="project" value="TreeGrafter"/>
</dbReference>
<dbReference type="GO" id="GO:0015190">
    <property type="term" value="F:L-leucine transmembrane transporter activity"/>
    <property type="evidence" value="ECO:0007669"/>
    <property type="project" value="TreeGrafter"/>
</dbReference>
<proteinExistence type="inferred from homology"/>
<evidence type="ECO:0000313" key="10">
    <source>
        <dbReference type="EMBL" id="OUQ04589.1"/>
    </source>
</evidence>
<feature type="transmembrane region" description="Helical" evidence="9">
    <location>
        <begin position="279"/>
        <end position="304"/>
    </location>
</feature>
<keyword evidence="6 9" id="KW-0029">Amino-acid transport</keyword>
<feature type="transmembrane region" description="Helical" evidence="9">
    <location>
        <begin position="342"/>
        <end position="362"/>
    </location>
</feature>
<feature type="transmembrane region" description="Helical" evidence="9">
    <location>
        <begin position="316"/>
        <end position="336"/>
    </location>
</feature>
<feature type="transmembrane region" description="Helical" evidence="9">
    <location>
        <begin position="75"/>
        <end position="98"/>
    </location>
</feature>
<evidence type="ECO:0000256" key="6">
    <source>
        <dbReference type="ARBA" id="ARBA00022970"/>
    </source>
</evidence>
<keyword evidence="3 9" id="KW-0813">Transport</keyword>
<feature type="transmembrane region" description="Helical" evidence="9">
    <location>
        <begin position="148"/>
        <end position="172"/>
    </location>
</feature>
<dbReference type="GO" id="GO:0015188">
    <property type="term" value="F:L-isoleucine transmembrane transporter activity"/>
    <property type="evidence" value="ECO:0007669"/>
    <property type="project" value="TreeGrafter"/>
</dbReference>
<evidence type="ECO:0000256" key="5">
    <source>
        <dbReference type="ARBA" id="ARBA00022692"/>
    </source>
</evidence>
<protein>
    <recommendedName>
        <fullName evidence="9">Branched-chain amino acid transport system carrier protein</fullName>
    </recommendedName>
</protein>
<comment type="caution">
    <text evidence="10">The sequence shown here is derived from an EMBL/GenBank/DDBJ whole genome shotgun (WGS) entry which is preliminary data.</text>
</comment>
<dbReference type="GO" id="GO:0015818">
    <property type="term" value="P:isoleucine transport"/>
    <property type="evidence" value="ECO:0007669"/>
    <property type="project" value="TreeGrafter"/>
</dbReference>
<dbReference type="Pfam" id="PF05525">
    <property type="entry name" value="Branch_AA_trans"/>
    <property type="match status" value="1"/>
</dbReference>
<comment type="function">
    <text evidence="9">Component of the transport system for branched-chain amino acids.</text>
</comment>